<evidence type="ECO:0000256" key="1">
    <source>
        <dbReference type="SAM" id="MobiDB-lite"/>
    </source>
</evidence>
<keyword evidence="2" id="KW-0472">Membrane</keyword>
<dbReference type="InterPro" id="IPR003887">
    <property type="entry name" value="LEM_dom"/>
</dbReference>
<proteinExistence type="predicted"/>
<dbReference type="FunFam" id="1.10.720.40:FF:000001">
    <property type="entry name" value="LEM domain containing 2, isoform CRA_a"/>
    <property type="match status" value="1"/>
</dbReference>
<dbReference type="Gene3D" id="1.10.720.40">
    <property type="match status" value="1"/>
</dbReference>
<reference evidence="4 5" key="1">
    <citation type="submission" date="2020-02" db="EMBL/GenBank/DDBJ databases">
        <title>A chromosome-scale genome assembly of the black bullhead catfish (Ameiurus melas).</title>
        <authorList>
            <person name="Wen M."/>
            <person name="Zham M."/>
            <person name="Cabau C."/>
            <person name="Klopp C."/>
            <person name="Donnadieu C."/>
            <person name="Roques C."/>
            <person name="Bouchez O."/>
            <person name="Lampietro C."/>
            <person name="Jouanno E."/>
            <person name="Herpin A."/>
            <person name="Louis A."/>
            <person name="Berthelot C."/>
            <person name="Parey E."/>
            <person name="Roest-Crollius H."/>
            <person name="Braasch I."/>
            <person name="Postlethwait J."/>
            <person name="Robinson-Rechavi M."/>
            <person name="Echchiki A."/>
            <person name="Begum T."/>
            <person name="Montfort J."/>
            <person name="Schartl M."/>
            <person name="Bobe J."/>
            <person name="Guiguen Y."/>
        </authorList>
    </citation>
    <scope>NUCLEOTIDE SEQUENCE [LARGE SCALE GENOMIC DNA]</scope>
    <source>
        <strain evidence="4">M_S1</strain>
        <tissue evidence="4">Blood</tissue>
    </source>
</reference>
<evidence type="ECO:0000256" key="2">
    <source>
        <dbReference type="SAM" id="Phobius"/>
    </source>
</evidence>
<dbReference type="PANTHER" id="PTHR12019:SF5">
    <property type="entry name" value="EMERIN (EMERY-DREIFUSS MUSCULAR DYSTROPHY)"/>
    <property type="match status" value="1"/>
</dbReference>
<comment type="caution">
    <text evidence="4">The sequence shown here is derived from an EMBL/GenBank/DDBJ whole genome shotgun (WGS) entry which is preliminary data.</text>
</comment>
<dbReference type="InterPro" id="IPR051656">
    <property type="entry name" value="LEM_domain"/>
</dbReference>
<sequence length="279" mass="31617">MAFALVTQMNKHTHTMGYFVLMCYTALFTIIIKLERIRDALFSAAQSVLKAHGNNSGGSLVVKSLTNPSSGPFVSLLYIAHIKMSNFTHTKPNIKPRGGERHNTCTLFKIKWQSVNYFQSSMPGRLTFPAHSRIYTPVSSCKARGSRPAREYFARKVSISSWNAPTVTAMSSLSSKSSDELCKLLDEYGINHGPIVDSTRKLYEKKLAEAMAKNPKPSSDKTFYREEQEEITYVTYHPPLQVQHENFGDVTRRTRTTENADDMDFANEIHSSRKKRHLQ</sequence>
<dbReference type="Pfam" id="PF03020">
    <property type="entry name" value="LEM"/>
    <property type="match status" value="1"/>
</dbReference>
<gene>
    <name evidence="4" type="ORF">AMELA_G00196020</name>
</gene>
<dbReference type="PROSITE" id="PS50954">
    <property type="entry name" value="LEM"/>
    <property type="match status" value="1"/>
</dbReference>
<evidence type="ECO:0000313" key="4">
    <source>
        <dbReference type="EMBL" id="KAF4078145.1"/>
    </source>
</evidence>
<name>A0A7J6A5N3_AMEME</name>
<organism evidence="4 5">
    <name type="scientific">Ameiurus melas</name>
    <name type="common">Black bullhead</name>
    <name type="synonym">Silurus melas</name>
    <dbReference type="NCBI Taxonomy" id="219545"/>
    <lineage>
        <taxon>Eukaryota</taxon>
        <taxon>Metazoa</taxon>
        <taxon>Chordata</taxon>
        <taxon>Craniata</taxon>
        <taxon>Vertebrata</taxon>
        <taxon>Euteleostomi</taxon>
        <taxon>Actinopterygii</taxon>
        <taxon>Neopterygii</taxon>
        <taxon>Teleostei</taxon>
        <taxon>Ostariophysi</taxon>
        <taxon>Siluriformes</taxon>
        <taxon>Ictaluridae</taxon>
        <taxon>Ameiurus</taxon>
    </lineage>
</organism>
<dbReference type="PANTHER" id="PTHR12019">
    <property type="entry name" value="LAMINA-ASSOCIATED POLYPEPTIDE THYMOPOIETIN"/>
    <property type="match status" value="1"/>
</dbReference>
<feature type="domain" description="LEM" evidence="3">
    <location>
        <begin position="170"/>
        <end position="214"/>
    </location>
</feature>
<dbReference type="AlphaFoldDB" id="A0A7J6A5N3"/>
<evidence type="ECO:0000259" key="3">
    <source>
        <dbReference type="PROSITE" id="PS50954"/>
    </source>
</evidence>
<accession>A0A7J6A5N3</accession>
<protein>
    <recommendedName>
        <fullName evidence="3">LEM domain-containing protein</fullName>
    </recommendedName>
</protein>
<evidence type="ECO:0000313" key="5">
    <source>
        <dbReference type="Proteomes" id="UP000593565"/>
    </source>
</evidence>
<dbReference type="Proteomes" id="UP000593565">
    <property type="component" value="Unassembled WGS sequence"/>
</dbReference>
<dbReference type="SMART" id="SM00540">
    <property type="entry name" value="LEM"/>
    <property type="match status" value="1"/>
</dbReference>
<dbReference type="SUPFAM" id="SSF63451">
    <property type="entry name" value="LEM domain"/>
    <property type="match status" value="1"/>
</dbReference>
<keyword evidence="5" id="KW-1185">Reference proteome</keyword>
<keyword evidence="2" id="KW-0812">Transmembrane</keyword>
<feature type="region of interest" description="Disordered" evidence="1">
    <location>
        <begin position="255"/>
        <end position="279"/>
    </location>
</feature>
<dbReference type="EMBL" id="JAAGNN010000017">
    <property type="protein sequence ID" value="KAF4078145.1"/>
    <property type="molecule type" value="Genomic_DNA"/>
</dbReference>
<feature type="transmembrane region" description="Helical" evidence="2">
    <location>
        <begin position="15"/>
        <end position="34"/>
    </location>
</feature>
<dbReference type="InterPro" id="IPR011015">
    <property type="entry name" value="LEM/LEM-like_dom_sf"/>
</dbReference>
<keyword evidence="2" id="KW-1133">Transmembrane helix</keyword>